<reference evidence="4" key="4">
    <citation type="journal article" date="2008" name="Nucleic Acids Res.">
        <title>The rice annotation project database (RAP-DB): 2008 update.</title>
        <authorList>
            <consortium name="The rice annotation project (RAP)"/>
        </authorList>
    </citation>
    <scope>GENOME REANNOTATION</scope>
    <source>
        <strain evidence="4">cv. Nipponbare</strain>
    </source>
</reference>
<protein>
    <submittedName>
        <fullName evidence="2">Uncharacterized protein</fullName>
    </submittedName>
</protein>
<dbReference type="EMBL" id="AP005809">
    <property type="protein sequence ID" value="BAD31713.1"/>
    <property type="molecule type" value="Genomic_DNA"/>
</dbReference>
<name>Q6YVY5_ORYSJ</name>
<reference evidence="3" key="2">
    <citation type="submission" date="2002-10" db="EMBL/GenBank/DDBJ databases">
        <title>Oryza sativa nipponbare(GA3) genomic DNA, chromosome 7, BAC clone:OSJNBb0039M16.</title>
        <authorList>
            <person name="Sasaki T."/>
            <person name="Matsumoto T."/>
            <person name="Katayose Y."/>
        </authorList>
    </citation>
    <scope>NUCLEOTIDE SEQUENCE</scope>
</reference>
<evidence type="ECO:0000313" key="2">
    <source>
        <dbReference type="EMBL" id="BAC84472.1"/>
    </source>
</evidence>
<evidence type="ECO:0000313" key="4">
    <source>
        <dbReference type="Proteomes" id="UP000000763"/>
    </source>
</evidence>
<evidence type="ECO:0000256" key="1">
    <source>
        <dbReference type="SAM" id="MobiDB-lite"/>
    </source>
</evidence>
<proteinExistence type="predicted"/>
<feature type="compositionally biased region" description="Low complexity" evidence="1">
    <location>
        <begin position="17"/>
        <end position="29"/>
    </location>
</feature>
<dbReference type="EMBL" id="AP005807">
    <property type="protein sequence ID" value="BAC84472.1"/>
    <property type="molecule type" value="Genomic_DNA"/>
</dbReference>
<gene>
    <name evidence="2" type="ORF">OSJNBb0018H10.22</name>
    <name evidence="3" type="ORF">OSJNBb0039M16.12</name>
</gene>
<reference evidence="4" key="3">
    <citation type="journal article" date="2005" name="Nature">
        <title>The map-based sequence of the rice genome.</title>
        <authorList>
            <consortium name="International rice genome sequencing project (IRGSP)"/>
            <person name="Matsumoto T."/>
            <person name="Wu J."/>
            <person name="Kanamori H."/>
            <person name="Katayose Y."/>
            <person name="Fujisawa M."/>
            <person name="Namiki N."/>
            <person name="Mizuno H."/>
            <person name="Yamamoto K."/>
            <person name="Antonio B.A."/>
            <person name="Baba T."/>
            <person name="Sakata K."/>
            <person name="Nagamura Y."/>
            <person name="Aoki H."/>
            <person name="Arikawa K."/>
            <person name="Arita K."/>
            <person name="Bito T."/>
            <person name="Chiden Y."/>
            <person name="Fujitsuka N."/>
            <person name="Fukunaka R."/>
            <person name="Hamada M."/>
            <person name="Harada C."/>
            <person name="Hayashi A."/>
            <person name="Hijishita S."/>
            <person name="Honda M."/>
            <person name="Hosokawa S."/>
            <person name="Ichikawa Y."/>
            <person name="Idonuma A."/>
            <person name="Iijima M."/>
            <person name="Ikeda M."/>
            <person name="Ikeno M."/>
            <person name="Ito K."/>
            <person name="Ito S."/>
            <person name="Ito T."/>
            <person name="Ito Y."/>
            <person name="Ito Y."/>
            <person name="Iwabuchi A."/>
            <person name="Kamiya K."/>
            <person name="Karasawa W."/>
            <person name="Kurita K."/>
            <person name="Katagiri S."/>
            <person name="Kikuta A."/>
            <person name="Kobayashi H."/>
            <person name="Kobayashi N."/>
            <person name="Machita K."/>
            <person name="Maehara T."/>
            <person name="Masukawa M."/>
            <person name="Mizubayashi T."/>
            <person name="Mukai Y."/>
            <person name="Nagasaki H."/>
            <person name="Nagata Y."/>
            <person name="Naito S."/>
            <person name="Nakashima M."/>
            <person name="Nakama Y."/>
            <person name="Nakamichi Y."/>
            <person name="Nakamura M."/>
            <person name="Meguro A."/>
            <person name="Negishi M."/>
            <person name="Ohta I."/>
            <person name="Ohta T."/>
            <person name="Okamoto M."/>
            <person name="Ono N."/>
            <person name="Saji S."/>
            <person name="Sakaguchi M."/>
            <person name="Sakai K."/>
            <person name="Shibata M."/>
            <person name="Shimokawa T."/>
            <person name="Song J."/>
            <person name="Takazaki Y."/>
            <person name="Terasawa K."/>
            <person name="Tsugane M."/>
            <person name="Tsuji K."/>
            <person name="Ueda S."/>
            <person name="Waki K."/>
            <person name="Yamagata H."/>
            <person name="Yamamoto M."/>
            <person name="Yamamoto S."/>
            <person name="Yamane H."/>
            <person name="Yoshiki S."/>
            <person name="Yoshihara R."/>
            <person name="Yukawa K."/>
            <person name="Zhong H."/>
            <person name="Yano M."/>
            <person name="Yuan Q."/>
            <person name="Ouyang S."/>
            <person name="Liu J."/>
            <person name="Jones K.M."/>
            <person name="Gansberger K."/>
            <person name="Moffat K."/>
            <person name="Hill J."/>
            <person name="Bera J."/>
            <person name="Fadrosh D."/>
            <person name="Jin S."/>
            <person name="Johri S."/>
            <person name="Kim M."/>
            <person name="Overton L."/>
            <person name="Reardon M."/>
            <person name="Tsitrin T."/>
            <person name="Vuong H."/>
            <person name="Weaver B."/>
            <person name="Ciecko A."/>
            <person name="Tallon L."/>
            <person name="Jackson J."/>
            <person name="Pai G."/>
            <person name="Aken S.V."/>
            <person name="Utterback T."/>
            <person name="Reidmuller S."/>
            <person name="Feldblyum T."/>
            <person name="Hsiao J."/>
            <person name="Zismann V."/>
            <person name="Iobst S."/>
            <person name="de Vazeille A.R."/>
            <person name="Buell C.R."/>
            <person name="Ying K."/>
            <person name="Li Y."/>
            <person name="Lu T."/>
            <person name="Huang Y."/>
            <person name="Zhao Q."/>
            <person name="Feng Q."/>
            <person name="Zhang L."/>
            <person name="Zhu J."/>
            <person name="Weng Q."/>
            <person name="Mu J."/>
            <person name="Lu Y."/>
            <person name="Fan D."/>
            <person name="Liu Y."/>
            <person name="Guan J."/>
            <person name="Zhang Y."/>
            <person name="Yu S."/>
            <person name="Liu X."/>
            <person name="Zhang Y."/>
            <person name="Hong G."/>
            <person name="Han B."/>
            <person name="Choisne N."/>
            <person name="Demange N."/>
            <person name="Orjeda G."/>
            <person name="Samain S."/>
            <person name="Cattolico L."/>
            <person name="Pelletier E."/>
            <person name="Couloux A."/>
            <person name="Segurens B."/>
            <person name="Wincker P."/>
            <person name="D'Hont A."/>
            <person name="Scarpelli C."/>
            <person name="Weissenbach J."/>
            <person name="Salanoubat M."/>
            <person name="Quetier F."/>
            <person name="Yu Y."/>
            <person name="Kim H.R."/>
            <person name="Rambo T."/>
            <person name="Currie J."/>
            <person name="Collura K."/>
            <person name="Luo M."/>
            <person name="Yang T."/>
            <person name="Ammiraju J.S.S."/>
            <person name="Engler F."/>
            <person name="Soderlund C."/>
            <person name="Wing R.A."/>
            <person name="Palmer L.E."/>
            <person name="de la Bastide M."/>
            <person name="Spiegel L."/>
            <person name="Nascimento L."/>
            <person name="Zutavern T."/>
            <person name="O'Shaughnessy A."/>
            <person name="Dike S."/>
            <person name="Dedhia N."/>
            <person name="Preston R."/>
            <person name="Balija V."/>
            <person name="McCombie W.R."/>
            <person name="Chow T."/>
            <person name="Chen H."/>
            <person name="Chung M."/>
            <person name="Chen C."/>
            <person name="Shaw J."/>
            <person name="Wu H."/>
            <person name="Hsiao K."/>
            <person name="Chao Y."/>
            <person name="Chu M."/>
            <person name="Cheng C."/>
            <person name="Hour A."/>
            <person name="Lee P."/>
            <person name="Lin S."/>
            <person name="Lin Y."/>
            <person name="Liou J."/>
            <person name="Liu S."/>
            <person name="Hsing Y."/>
            <person name="Raghuvanshi S."/>
            <person name="Mohanty A."/>
            <person name="Bharti A.K."/>
            <person name="Gaur A."/>
            <person name="Gupta V."/>
            <person name="Kumar D."/>
            <person name="Ravi V."/>
            <person name="Vij S."/>
            <person name="Kapur A."/>
            <person name="Khurana P."/>
            <person name="Khurana P."/>
            <person name="Khurana J.P."/>
            <person name="Tyagi A.K."/>
            <person name="Gaikwad K."/>
            <person name="Singh A."/>
            <person name="Dalal V."/>
            <person name="Srivastava S."/>
            <person name="Dixit A."/>
            <person name="Pal A.K."/>
            <person name="Ghazi I.A."/>
            <person name="Yadav M."/>
            <person name="Pandit A."/>
            <person name="Bhargava A."/>
            <person name="Sureshbabu K."/>
            <person name="Batra K."/>
            <person name="Sharma T.R."/>
            <person name="Mohapatra T."/>
            <person name="Singh N.K."/>
            <person name="Messing J."/>
            <person name="Nelson A.B."/>
            <person name="Fuks G."/>
            <person name="Kavchok S."/>
            <person name="Keizer G."/>
            <person name="Linton E."/>
            <person name="Llaca V."/>
            <person name="Song R."/>
            <person name="Tanyolac B."/>
            <person name="Young S."/>
            <person name="Ho-Il K."/>
            <person name="Hahn J.H."/>
            <person name="Sangsakoo G."/>
            <person name="Vanavichit A."/>
            <person name="de Mattos Luiz.A.T."/>
            <person name="Zimmer P.D."/>
            <person name="Malone G."/>
            <person name="Dellagostin O."/>
            <person name="de Oliveira A.C."/>
            <person name="Bevan M."/>
            <person name="Bancroft I."/>
            <person name="Minx P."/>
            <person name="Cordum H."/>
            <person name="Wilson R."/>
            <person name="Cheng Z."/>
            <person name="Jin W."/>
            <person name="Jiang J."/>
            <person name="Leong S.A."/>
            <person name="Iwama H."/>
            <person name="Gojobori T."/>
            <person name="Itoh T."/>
            <person name="Niimura Y."/>
            <person name="Fujii Y."/>
            <person name="Habara T."/>
            <person name="Sakai H."/>
            <person name="Sato Y."/>
            <person name="Wilson G."/>
            <person name="Kumar K."/>
            <person name="McCouch S."/>
            <person name="Juretic N."/>
            <person name="Hoen D."/>
            <person name="Wright S."/>
            <person name="Bruskiewich R."/>
            <person name="Bureau T."/>
            <person name="Miyao A."/>
            <person name="Hirochika H."/>
            <person name="Nishikawa T."/>
            <person name="Kadowaki K."/>
            <person name="Sugiura M."/>
            <person name="Burr B."/>
            <person name="Sasaki T."/>
        </authorList>
    </citation>
    <scope>NUCLEOTIDE SEQUENCE [LARGE SCALE GENOMIC DNA]</scope>
    <source>
        <strain evidence="4">cv. Nipponbare</strain>
    </source>
</reference>
<feature type="region of interest" description="Disordered" evidence="1">
    <location>
        <begin position="1"/>
        <end position="86"/>
    </location>
</feature>
<reference evidence="2" key="1">
    <citation type="submission" date="2002-10" db="EMBL/GenBank/DDBJ databases">
        <title>Oryza sativa nipponbare(GA3) genomic DNA, chromosome 7, BAC clone:OSJNBb0018H10.</title>
        <authorList>
            <person name="Sasaki T."/>
            <person name="Matsumoto T."/>
            <person name="Katayose Y."/>
        </authorList>
    </citation>
    <scope>NUCLEOTIDE SEQUENCE</scope>
</reference>
<feature type="compositionally biased region" description="Basic and acidic residues" evidence="1">
    <location>
        <begin position="62"/>
        <end position="80"/>
    </location>
</feature>
<evidence type="ECO:0000313" key="3">
    <source>
        <dbReference type="EMBL" id="BAD31713.1"/>
    </source>
</evidence>
<dbReference type="AlphaFoldDB" id="Q6YVY5"/>
<accession>Q6YVY5</accession>
<sequence length="121" mass="12569">MTSPPETTRPHAREPRTSPTHPPTRGTTPTPGPTRHRAAKATPRGQSCGGEEDVSCRGAHVGGERERGGTRGGRCGDLRGTRSPPPALAARFCEMRCFSGGEATCRCGVGPQSRGGGGAHR</sequence>
<organism evidence="2 4">
    <name type="scientific">Oryza sativa subsp. japonica</name>
    <name type="common">Rice</name>
    <dbReference type="NCBI Taxonomy" id="39947"/>
    <lineage>
        <taxon>Eukaryota</taxon>
        <taxon>Viridiplantae</taxon>
        <taxon>Streptophyta</taxon>
        <taxon>Embryophyta</taxon>
        <taxon>Tracheophyta</taxon>
        <taxon>Spermatophyta</taxon>
        <taxon>Magnoliopsida</taxon>
        <taxon>Liliopsida</taxon>
        <taxon>Poales</taxon>
        <taxon>Poaceae</taxon>
        <taxon>BOP clade</taxon>
        <taxon>Oryzoideae</taxon>
        <taxon>Oryzeae</taxon>
        <taxon>Oryzinae</taxon>
        <taxon>Oryza</taxon>
        <taxon>Oryza sativa</taxon>
    </lineage>
</organism>
<dbReference type="Proteomes" id="UP000000763">
    <property type="component" value="Chromosome 7"/>
</dbReference>